<evidence type="ECO:0000256" key="1">
    <source>
        <dbReference type="ARBA" id="ARBA00022603"/>
    </source>
</evidence>
<reference evidence="7" key="1">
    <citation type="journal article" date="2020" name="mSystems">
        <title>Genome- and Community-Level Interaction Insights into Carbon Utilization and Element Cycling Functions of Hydrothermarchaeota in Hydrothermal Sediment.</title>
        <authorList>
            <person name="Zhou Z."/>
            <person name="Liu Y."/>
            <person name="Xu W."/>
            <person name="Pan J."/>
            <person name="Luo Z.H."/>
            <person name="Li M."/>
        </authorList>
    </citation>
    <scope>NUCLEOTIDE SEQUENCE [LARGE SCALE GENOMIC DNA]</scope>
    <source>
        <strain evidence="7">SpSt-1182</strain>
    </source>
</reference>
<sequence length="433" mass="47034">MVTAKPEVELTVSRIVAGGAGMAELDGRKVFVPLTAPGERVRARLVLSKRDYAVARLQEVLEPSPHRRAPRCPLFGRCGGCQFQHLVPDEQLRVKREMVADALRRIGRLDLPVAPVLPAPDEWHYRNKTQYAVGIDRGPRVGFFVTGTHRIVPAEPCFLHPARFDAARRACADWLCGAAAQAYREHDHTGNLRHLALRTDGRRTIALVATRTRRISVELVERLAATPGVDAIVQNVNPEPGNRIFGPETRPILGEPGLEYELAGRRLRVSPTAFFQVNTAQAETIVALVRERLGDRRWTRIADLYCGVGAFALAVSDLAEQVTGVESSPVAVADARRNAELAGAGNAEFTEGDAAFLPADIGPADAVILDPPRKGVSRELIATLGAARPDRIVYVSCDPATLARDLALLGKTGYRAGDVQPVDMFPQTAQSSP</sequence>
<dbReference type="EC" id="2.1.1.190" evidence="7"/>
<evidence type="ECO:0000313" key="7">
    <source>
        <dbReference type="EMBL" id="HDR00551.1"/>
    </source>
</evidence>
<evidence type="ECO:0000256" key="2">
    <source>
        <dbReference type="ARBA" id="ARBA00022679"/>
    </source>
</evidence>
<dbReference type="PANTHER" id="PTHR11061:SF30">
    <property type="entry name" value="TRNA (URACIL(54)-C(5))-METHYLTRANSFERASE"/>
    <property type="match status" value="1"/>
</dbReference>
<evidence type="ECO:0000259" key="6">
    <source>
        <dbReference type="PROSITE" id="PS50926"/>
    </source>
</evidence>
<feature type="domain" description="TRAM" evidence="6">
    <location>
        <begin position="1"/>
        <end position="59"/>
    </location>
</feature>
<dbReference type="AlphaFoldDB" id="A0A7V0XGD9"/>
<gene>
    <name evidence="7" type="primary">rlmD</name>
    <name evidence="7" type="ORF">ENN51_09760</name>
</gene>
<feature type="binding site" evidence="4">
    <location>
        <position position="326"/>
    </location>
    <ligand>
        <name>S-adenosyl-L-methionine</name>
        <dbReference type="ChEBI" id="CHEBI:59789"/>
    </ligand>
</feature>
<evidence type="ECO:0000256" key="5">
    <source>
        <dbReference type="PROSITE-ProRule" id="PRU10015"/>
    </source>
</evidence>
<dbReference type="EMBL" id="DSBX01000376">
    <property type="protein sequence ID" value="HDR00551.1"/>
    <property type="molecule type" value="Genomic_DNA"/>
</dbReference>
<dbReference type="PROSITE" id="PS01230">
    <property type="entry name" value="TRMA_1"/>
    <property type="match status" value="1"/>
</dbReference>
<dbReference type="SUPFAM" id="SSF53335">
    <property type="entry name" value="S-adenosyl-L-methionine-dependent methyltransferases"/>
    <property type="match status" value="1"/>
</dbReference>
<dbReference type="SUPFAM" id="SSF50249">
    <property type="entry name" value="Nucleic acid-binding proteins"/>
    <property type="match status" value="1"/>
</dbReference>
<proteinExistence type="inferred from homology"/>
<protein>
    <submittedName>
        <fullName evidence="7">23S rRNA (Uracil(1939)-C(5))-methyltransferase RlmD</fullName>
        <ecNumber evidence="7">2.1.1.190</ecNumber>
    </submittedName>
</protein>
<feature type="active site" evidence="5">
    <location>
        <position position="397"/>
    </location>
</feature>
<feature type="binding site" evidence="4">
    <location>
        <position position="305"/>
    </location>
    <ligand>
        <name>S-adenosyl-L-methionine</name>
        <dbReference type="ChEBI" id="CHEBI:59789"/>
    </ligand>
</feature>
<feature type="binding site" evidence="4">
    <location>
        <position position="276"/>
    </location>
    <ligand>
        <name>S-adenosyl-L-methionine</name>
        <dbReference type="ChEBI" id="CHEBI:59789"/>
    </ligand>
</feature>
<feature type="active site" description="Nucleophile" evidence="4">
    <location>
        <position position="397"/>
    </location>
</feature>
<dbReference type="InterPro" id="IPR041698">
    <property type="entry name" value="Methyltransf_25"/>
</dbReference>
<keyword evidence="2 4" id="KW-0808">Transferase</keyword>
<evidence type="ECO:0000256" key="3">
    <source>
        <dbReference type="ARBA" id="ARBA00022691"/>
    </source>
</evidence>
<organism evidence="7">
    <name type="scientific">candidate division WOR-3 bacterium</name>
    <dbReference type="NCBI Taxonomy" id="2052148"/>
    <lineage>
        <taxon>Bacteria</taxon>
        <taxon>Bacteria division WOR-3</taxon>
    </lineage>
</organism>
<evidence type="ECO:0000256" key="4">
    <source>
        <dbReference type="PROSITE-ProRule" id="PRU01024"/>
    </source>
</evidence>
<dbReference type="PROSITE" id="PS50926">
    <property type="entry name" value="TRAM"/>
    <property type="match status" value="1"/>
</dbReference>
<accession>A0A7V0XGD9</accession>
<dbReference type="Gene3D" id="2.40.50.140">
    <property type="entry name" value="Nucleic acid-binding proteins"/>
    <property type="match status" value="1"/>
</dbReference>
<dbReference type="Pfam" id="PF13649">
    <property type="entry name" value="Methyltransf_25"/>
    <property type="match status" value="1"/>
</dbReference>
<dbReference type="InterPro" id="IPR030390">
    <property type="entry name" value="MeTrfase_TrmA_AS"/>
</dbReference>
<dbReference type="GO" id="GO:0070041">
    <property type="term" value="F:rRNA (uridine-C5-)-methyltransferase activity"/>
    <property type="evidence" value="ECO:0007669"/>
    <property type="project" value="TreeGrafter"/>
</dbReference>
<comment type="caution">
    <text evidence="7">The sequence shown here is derived from an EMBL/GenBank/DDBJ whole genome shotgun (WGS) entry which is preliminary data.</text>
</comment>
<keyword evidence="3 4" id="KW-0949">S-adenosyl-L-methionine</keyword>
<dbReference type="InterPro" id="IPR002792">
    <property type="entry name" value="TRAM_dom"/>
</dbReference>
<comment type="similarity">
    <text evidence="4">Belongs to the class I-like SAM-binding methyltransferase superfamily. RNA M5U methyltransferase family.</text>
</comment>
<dbReference type="CDD" id="cd02440">
    <property type="entry name" value="AdoMet_MTases"/>
    <property type="match status" value="1"/>
</dbReference>
<dbReference type="InterPro" id="IPR010280">
    <property type="entry name" value="U5_MeTrfase_fam"/>
</dbReference>
<keyword evidence="1 4" id="KW-0489">Methyltransferase</keyword>
<dbReference type="NCBIfam" id="TIGR00479">
    <property type="entry name" value="rumA"/>
    <property type="match status" value="1"/>
</dbReference>
<dbReference type="GO" id="GO:0070475">
    <property type="term" value="P:rRNA base methylation"/>
    <property type="evidence" value="ECO:0007669"/>
    <property type="project" value="TreeGrafter"/>
</dbReference>
<dbReference type="Gene3D" id="2.40.50.1070">
    <property type="match status" value="1"/>
</dbReference>
<dbReference type="InterPro" id="IPR029063">
    <property type="entry name" value="SAM-dependent_MTases_sf"/>
</dbReference>
<dbReference type="Proteomes" id="UP000885672">
    <property type="component" value="Unassembled WGS sequence"/>
</dbReference>
<name>A0A7V0XGD9_UNCW3</name>
<feature type="binding site" evidence="4">
    <location>
        <position position="370"/>
    </location>
    <ligand>
        <name>S-adenosyl-L-methionine</name>
        <dbReference type="ChEBI" id="CHEBI:59789"/>
    </ligand>
</feature>
<dbReference type="PANTHER" id="PTHR11061">
    <property type="entry name" value="RNA M5U METHYLTRANSFERASE"/>
    <property type="match status" value="1"/>
</dbReference>
<dbReference type="Gene3D" id="3.40.50.150">
    <property type="entry name" value="Vaccinia Virus protein VP39"/>
    <property type="match status" value="1"/>
</dbReference>
<dbReference type="PROSITE" id="PS51687">
    <property type="entry name" value="SAM_MT_RNA_M5U"/>
    <property type="match status" value="1"/>
</dbReference>
<dbReference type="InterPro" id="IPR012340">
    <property type="entry name" value="NA-bd_OB-fold"/>
</dbReference>